<organism evidence="2 3">
    <name type="scientific">Cellvibrio japonicus (strain Ueda107)</name>
    <name type="common">Pseudomonas fluorescens subsp. cellulosa</name>
    <dbReference type="NCBI Taxonomy" id="498211"/>
    <lineage>
        <taxon>Bacteria</taxon>
        <taxon>Pseudomonadati</taxon>
        <taxon>Pseudomonadota</taxon>
        <taxon>Gammaproteobacteria</taxon>
        <taxon>Cellvibrionales</taxon>
        <taxon>Cellvibrionaceae</taxon>
        <taxon>Cellvibrio</taxon>
    </lineage>
</organism>
<dbReference type="EMBL" id="CP000934">
    <property type="protein sequence ID" value="ACE84282.1"/>
    <property type="molecule type" value="Genomic_DNA"/>
</dbReference>
<proteinExistence type="predicted"/>
<protein>
    <submittedName>
        <fullName evidence="2">Acetyltransferase, GNAT family</fullName>
        <ecNumber evidence="2">2.3.1.-</ecNumber>
    </submittedName>
</protein>
<name>B3PKY1_CELJU</name>
<accession>B3PKY1</accession>
<dbReference type="KEGG" id="cja:CJA_2494"/>
<sequence length="150" mass="17263">MNMAVEILKTDWQTHSAELTRVRTLVFMEEQQVSAEDEWDGLDNSATHFLVTDNQQTIGCARLLQEHHNGQTLFHIGRVAILKPRRGQGIGHQLMQVVINHCRQLSPTTPIYLHAQCERQHFYEVLGFEVEGDIFIDAGIPHISMRYKTQ</sequence>
<keyword evidence="2" id="KW-0012">Acyltransferase</keyword>
<reference evidence="2 3" key="1">
    <citation type="journal article" date="2008" name="J. Bacteriol.">
        <title>Insights into plant cell wall degradation from the genome sequence of the soil bacterium Cellvibrio japonicus.</title>
        <authorList>
            <person name="Deboy R.T."/>
            <person name="Mongodin E.F."/>
            <person name="Fouts D.E."/>
            <person name="Tailford L.E."/>
            <person name="Khouri H."/>
            <person name="Emerson J.B."/>
            <person name="Mohamoud Y."/>
            <person name="Watkins K."/>
            <person name="Henrissat B."/>
            <person name="Gilbert H.J."/>
            <person name="Nelson K.E."/>
        </authorList>
    </citation>
    <scope>NUCLEOTIDE SEQUENCE [LARGE SCALE GENOMIC DNA]</scope>
    <source>
        <strain evidence="2 3">Ueda107</strain>
    </source>
</reference>
<evidence type="ECO:0000313" key="3">
    <source>
        <dbReference type="Proteomes" id="UP000001036"/>
    </source>
</evidence>
<dbReference type="InterPro" id="IPR039143">
    <property type="entry name" value="GNPNAT1-like"/>
</dbReference>
<dbReference type="EC" id="2.3.1.-" evidence="2"/>
<evidence type="ECO:0000313" key="2">
    <source>
        <dbReference type="EMBL" id="ACE84282.1"/>
    </source>
</evidence>
<dbReference type="PANTHER" id="PTHR13355">
    <property type="entry name" value="GLUCOSAMINE 6-PHOSPHATE N-ACETYLTRANSFERASE"/>
    <property type="match status" value="1"/>
</dbReference>
<dbReference type="InterPro" id="IPR016181">
    <property type="entry name" value="Acyl_CoA_acyltransferase"/>
</dbReference>
<dbReference type="AlphaFoldDB" id="B3PKY1"/>
<dbReference type="GO" id="GO:0004343">
    <property type="term" value="F:glucosamine 6-phosphate N-acetyltransferase activity"/>
    <property type="evidence" value="ECO:0007669"/>
    <property type="project" value="TreeGrafter"/>
</dbReference>
<dbReference type="SUPFAM" id="SSF55729">
    <property type="entry name" value="Acyl-CoA N-acyltransferases (Nat)"/>
    <property type="match status" value="1"/>
</dbReference>
<keyword evidence="2" id="KW-0808">Transferase</keyword>
<dbReference type="Pfam" id="PF13673">
    <property type="entry name" value="Acetyltransf_10"/>
    <property type="match status" value="1"/>
</dbReference>
<evidence type="ECO:0000259" key="1">
    <source>
        <dbReference type="PROSITE" id="PS51186"/>
    </source>
</evidence>
<dbReference type="Proteomes" id="UP000001036">
    <property type="component" value="Chromosome"/>
</dbReference>
<dbReference type="STRING" id="498211.CJA_2494"/>
<dbReference type="HOGENOM" id="CLU_056607_3_1_6"/>
<dbReference type="PANTHER" id="PTHR13355:SF11">
    <property type="entry name" value="GLUCOSAMINE 6-PHOSPHATE N-ACETYLTRANSFERASE"/>
    <property type="match status" value="1"/>
</dbReference>
<keyword evidence="3" id="KW-1185">Reference proteome</keyword>
<dbReference type="eggNOG" id="COG2153">
    <property type="taxonomic scope" value="Bacteria"/>
</dbReference>
<dbReference type="InterPro" id="IPR000182">
    <property type="entry name" value="GNAT_dom"/>
</dbReference>
<dbReference type="CDD" id="cd04301">
    <property type="entry name" value="NAT_SF"/>
    <property type="match status" value="1"/>
</dbReference>
<dbReference type="Gene3D" id="3.40.630.30">
    <property type="match status" value="1"/>
</dbReference>
<dbReference type="PROSITE" id="PS51186">
    <property type="entry name" value="GNAT"/>
    <property type="match status" value="1"/>
</dbReference>
<feature type="domain" description="N-acetyltransferase" evidence="1">
    <location>
        <begin position="3"/>
        <end position="150"/>
    </location>
</feature>
<gene>
    <name evidence="2" type="ordered locus">CJA_2494</name>
</gene>